<dbReference type="EMBL" id="KX218108">
    <property type="protein sequence ID" value="AOZ61202.1"/>
    <property type="molecule type" value="Genomic_DNA"/>
</dbReference>
<gene>
    <name evidence="6" type="primary">rubA</name>
</gene>
<evidence type="ECO:0000259" key="5">
    <source>
        <dbReference type="Pfam" id="PF00296"/>
    </source>
</evidence>
<keyword evidence="4" id="KW-0503">Monooxygenase</keyword>
<dbReference type="InterPro" id="IPR011251">
    <property type="entry name" value="Luciferase-like_dom"/>
</dbReference>
<reference evidence="6" key="1">
    <citation type="journal article" date="2016" name="Nat. Commun.">
        <title>Non-enzymatic pyridine ring formation in the biosynthesis of the rubrolone tropolone alkaloids.</title>
        <authorList>
            <person name="Yan Y."/>
            <person name="Yang J."/>
            <person name="Yu Z."/>
            <person name="Yu M."/>
            <person name="Ma Y.T."/>
            <person name="Wang L."/>
            <person name="Su C."/>
            <person name="Luo J."/>
            <person name="Horsman G.P."/>
            <person name="Huang S.X."/>
        </authorList>
    </citation>
    <scope>NUCLEOTIDE SEQUENCE</scope>
    <source>
        <strain evidence="6">KIB-H033</strain>
    </source>
</reference>
<dbReference type="NCBIfam" id="TIGR03560">
    <property type="entry name" value="F420_Rv1855c"/>
    <property type="match status" value="1"/>
</dbReference>
<dbReference type="GO" id="GO:0008726">
    <property type="term" value="F:alkanesulfonate monooxygenase activity"/>
    <property type="evidence" value="ECO:0007669"/>
    <property type="project" value="TreeGrafter"/>
</dbReference>
<protein>
    <submittedName>
        <fullName evidence="6">F420-dependent oxidoreductase</fullName>
    </submittedName>
</protein>
<evidence type="ECO:0000256" key="4">
    <source>
        <dbReference type="ARBA" id="ARBA00023033"/>
    </source>
</evidence>
<dbReference type="PANTHER" id="PTHR42847:SF4">
    <property type="entry name" value="ALKANESULFONATE MONOOXYGENASE-RELATED"/>
    <property type="match status" value="1"/>
</dbReference>
<keyword evidence="2" id="KW-0288">FMN</keyword>
<evidence type="ECO:0000256" key="1">
    <source>
        <dbReference type="ARBA" id="ARBA00022630"/>
    </source>
</evidence>
<name>A0A1I9S3R0_9ACTN</name>
<organism evidence="6">
    <name type="scientific">Streptomyces sp. KIB-H033</name>
    <dbReference type="NCBI Taxonomy" id="1912612"/>
    <lineage>
        <taxon>Bacteria</taxon>
        <taxon>Bacillati</taxon>
        <taxon>Actinomycetota</taxon>
        <taxon>Actinomycetes</taxon>
        <taxon>Kitasatosporales</taxon>
        <taxon>Streptomycetaceae</taxon>
        <taxon>Streptomyces</taxon>
    </lineage>
</organism>
<dbReference type="PANTHER" id="PTHR42847">
    <property type="entry name" value="ALKANESULFONATE MONOOXYGENASE"/>
    <property type="match status" value="1"/>
</dbReference>
<feature type="domain" description="Luciferase-like" evidence="5">
    <location>
        <begin position="7"/>
        <end position="246"/>
    </location>
</feature>
<keyword evidence="3" id="KW-0560">Oxidoreductase</keyword>
<dbReference type="Pfam" id="PF00296">
    <property type="entry name" value="Bac_luciferase"/>
    <property type="match status" value="1"/>
</dbReference>
<evidence type="ECO:0000256" key="3">
    <source>
        <dbReference type="ARBA" id="ARBA00023002"/>
    </source>
</evidence>
<dbReference type="Gene3D" id="3.20.20.30">
    <property type="entry name" value="Luciferase-like domain"/>
    <property type="match status" value="1"/>
</dbReference>
<dbReference type="SUPFAM" id="SSF51679">
    <property type="entry name" value="Bacterial luciferase-like"/>
    <property type="match status" value="1"/>
</dbReference>
<dbReference type="AlphaFoldDB" id="A0A1I9S3R0"/>
<dbReference type="InterPro" id="IPR050172">
    <property type="entry name" value="SsuD_RutA_monooxygenase"/>
</dbReference>
<keyword evidence="1" id="KW-0285">Flavoprotein</keyword>
<evidence type="ECO:0000256" key="2">
    <source>
        <dbReference type="ARBA" id="ARBA00022643"/>
    </source>
</evidence>
<sequence length="311" mass="33606">MELRITTEPQQGADHDDLLRAARIAESAGYDGFFRSDHFLPVDGGAGLPGPSDAWVTLAALARETSRIRLGTLVTAATFRLPGPLAIAVAQVDRMSGGRVEFGVGAGWFEAEHRAYGIPFPGPAERFDALTEQLEVITGLWATPPGERFSFAGKHYTLLDAPALPKPAQHPGPPVVIGGAGRKRTPYLAARYAAEFNANFTSPQEALARFRRVEEACRSIGRDPSGLVRSAAHTIAVGRDDLEVARRRPTLGPAFDEMLANGLVGTVGEVVEKIGRWRESTGITRLYLQLFDITDLDQLELIASDVVPQLD</sequence>
<dbReference type="GO" id="GO:0046306">
    <property type="term" value="P:alkanesulfonate catabolic process"/>
    <property type="evidence" value="ECO:0007669"/>
    <property type="project" value="TreeGrafter"/>
</dbReference>
<proteinExistence type="predicted"/>
<dbReference type="InterPro" id="IPR036661">
    <property type="entry name" value="Luciferase-like_sf"/>
</dbReference>
<dbReference type="InterPro" id="IPR019952">
    <property type="entry name" value="F420_OxRdatse_Rv1855c_pred"/>
</dbReference>
<evidence type="ECO:0000313" key="6">
    <source>
        <dbReference type="EMBL" id="AOZ61202.1"/>
    </source>
</evidence>
<accession>A0A1I9S3R0</accession>